<feature type="domain" description="Histidine kinase/HSP90-like ATPase" evidence="4">
    <location>
        <begin position="294"/>
        <end position="398"/>
    </location>
</feature>
<feature type="transmembrane region" description="Helical" evidence="3">
    <location>
        <begin position="153"/>
        <end position="173"/>
    </location>
</feature>
<dbReference type="InterPro" id="IPR036890">
    <property type="entry name" value="HATPase_C_sf"/>
</dbReference>
<comment type="catalytic activity">
    <reaction evidence="1">
        <text>ATP + protein L-histidine = ADP + protein N-phospho-L-histidine.</text>
        <dbReference type="EC" id="2.7.13.3"/>
    </reaction>
</comment>
<dbReference type="SUPFAM" id="SSF55874">
    <property type="entry name" value="ATPase domain of HSP90 chaperone/DNA topoisomerase II/histidine kinase"/>
    <property type="match status" value="1"/>
</dbReference>
<keyword evidence="5" id="KW-0418">Kinase</keyword>
<dbReference type="EC" id="2.7.13.3" evidence="2"/>
<evidence type="ECO:0000256" key="2">
    <source>
        <dbReference type="ARBA" id="ARBA00012438"/>
    </source>
</evidence>
<keyword evidence="3" id="KW-0812">Transmembrane</keyword>
<dbReference type="SMART" id="SM00387">
    <property type="entry name" value="HATPase_c"/>
    <property type="match status" value="1"/>
</dbReference>
<keyword evidence="3" id="KW-0472">Membrane</keyword>
<dbReference type="PANTHER" id="PTHR34220:SF9">
    <property type="entry name" value="SIGNAL TRANSDUCTION HISTIDINE KINASE INTERNAL REGION DOMAIN-CONTAINING PROTEIN"/>
    <property type="match status" value="1"/>
</dbReference>
<dbReference type="GO" id="GO:0000155">
    <property type="term" value="F:phosphorelay sensor kinase activity"/>
    <property type="evidence" value="ECO:0007669"/>
    <property type="project" value="InterPro"/>
</dbReference>
<accession>A0A850QP27</accession>
<dbReference type="Pfam" id="PF02518">
    <property type="entry name" value="HATPase_c"/>
    <property type="match status" value="1"/>
</dbReference>
<dbReference type="InterPro" id="IPR003594">
    <property type="entry name" value="HATPase_dom"/>
</dbReference>
<name>A0A850QP27_9BURK</name>
<dbReference type="AlphaFoldDB" id="A0A850QP27"/>
<keyword evidence="5" id="KW-0808">Transferase</keyword>
<evidence type="ECO:0000313" key="5">
    <source>
        <dbReference type="EMBL" id="NVO77816.1"/>
    </source>
</evidence>
<dbReference type="PANTHER" id="PTHR34220">
    <property type="entry name" value="SENSOR HISTIDINE KINASE YPDA"/>
    <property type="match status" value="1"/>
</dbReference>
<dbReference type="EMBL" id="JABXYJ010000004">
    <property type="protein sequence ID" value="NVO77816.1"/>
    <property type="molecule type" value="Genomic_DNA"/>
</dbReference>
<dbReference type="Proteomes" id="UP000588051">
    <property type="component" value="Unassembled WGS sequence"/>
</dbReference>
<evidence type="ECO:0000259" key="4">
    <source>
        <dbReference type="SMART" id="SM00387"/>
    </source>
</evidence>
<evidence type="ECO:0000256" key="1">
    <source>
        <dbReference type="ARBA" id="ARBA00000085"/>
    </source>
</evidence>
<keyword evidence="3" id="KW-1133">Transmembrane helix</keyword>
<dbReference type="InterPro" id="IPR004358">
    <property type="entry name" value="Sig_transdc_His_kin-like_C"/>
</dbReference>
<organism evidence="5 6">
    <name type="scientific">Undibacterium oligocarboniphilum</name>
    <dbReference type="NCBI Taxonomy" id="666702"/>
    <lineage>
        <taxon>Bacteria</taxon>
        <taxon>Pseudomonadati</taxon>
        <taxon>Pseudomonadota</taxon>
        <taxon>Betaproteobacteria</taxon>
        <taxon>Burkholderiales</taxon>
        <taxon>Oxalobacteraceae</taxon>
        <taxon>Undibacterium</taxon>
    </lineage>
</organism>
<dbReference type="InterPro" id="IPR050640">
    <property type="entry name" value="Bact_2-comp_sensor_kinase"/>
</dbReference>
<evidence type="ECO:0000256" key="3">
    <source>
        <dbReference type="SAM" id="Phobius"/>
    </source>
</evidence>
<feature type="transmembrane region" description="Helical" evidence="3">
    <location>
        <begin position="54"/>
        <end position="74"/>
    </location>
</feature>
<protein>
    <recommendedName>
        <fullName evidence="2">histidine kinase</fullName>
        <ecNumber evidence="2">2.7.13.3</ecNumber>
    </recommendedName>
</protein>
<reference evidence="5 6" key="1">
    <citation type="submission" date="2020-06" db="EMBL/GenBank/DDBJ databases">
        <authorList>
            <person name="Qiu C."/>
            <person name="Liu Z."/>
        </authorList>
    </citation>
    <scope>NUCLEOTIDE SEQUENCE [LARGE SCALE GENOMIC DNA]</scope>
    <source>
        <strain evidence="5 6">EM 1</strain>
    </source>
</reference>
<dbReference type="PRINTS" id="PR00344">
    <property type="entry name" value="BCTRLSENSOR"/>
</dbReference>
<keyword evidence="6" id="KW-1185">Reference proteome</keyword>
<gene>
    <name evidence="5" type="ORF">HV832_08225</name>
</gene>
<dbReference type="Gene3D" id="3.30.565.10">
    <property type="entry name" value="Histidine kinase-like ATPase, C-terminal domain"/>
    <property type="match status" value="1"/>
</dbReference>
<dbReference type="InterPro" id="IPR010559">
    <property type="entry name" value="Sig_transdc_His_kin_internal"/>
</dbReference>
<sequence length="398" mass="43688">MLYLLSVPLVRGSDWRPMFISWVPLAIAGTSFHLVGPALAVWVRQRAYPEKKEWHGLVLAIVMGMIFSLGIFSLSRELTQNMLHQHVPVLTALKMNSRGISIEKQGDIFAEETQTHVISDAFRDFWKGFQDGYHGHASNVPETALPDDFWQGFYIGLLISGLSIFIGGGYDLWLFSRQRNMLKAANSQREAERAKAIQREAELRLSVLVAQVEPHFLFNTLAGVRSAIATEPERAVSIVDHLVDYLRATIPQLRDDGSSVQARLKKQLDAARSYLSLMQARIPRLSFSVESDLDDAAVPPLMLISLVENAVKHGVEPKVGAAHIRITARRSVEQGAPVLELRVEDDGVGFGGSSSGSGIGLANIHERLASMYGNRAALVLKARPAGGVAAIITLPLEA</sequence>
<feature type="transmembrane region" description="Helical" evidence="3">
    <location>
        <begin position="20"/>
        <end position="42"/>
    </location>
</feature>
<dbReference type="GO" id="GO:0016020">
    <property type="term" value="C:membrane"/>
    <property type="evidence" value="ECO:0007669"/>
    <property type="project" value="InterPro"/>
</dbReference>
<comment type="caution">
    <text evidence="5">The sequence shown here is derived from an EMBL/GenBank/DDBJ whole genome shotgun (WGS) entry which is preliminary data.</text>
</comment>
<dbReference type="Pfam" id="PF06580">
    <property type="entry name" value="His_kinase"/>
    <property type="match status" value="1"/>
</dbReference>
<proteinExistence type="predicted"/>
<evidence type="ECO:0000313" key="6">
    <source>
        <dbReference type="Proteomes" id="UP000588051"/>
    </source>
</evidence>